<evidence type="ECO:0000256" key="1">
    <source>
        <dbReference type="ARBA" id="ARBA00001941"/>
    </source>
</evidence>
<evidence type="ECO:0000256" key="7">
    <source>
        <dbReference type="ARBA" id="ARBA00022723"/>
    </source>
</evidence>
<comment type="cofactor">
    <cofactor evidence="1">
        <name>Co(2+)</name>
        <dbReference type="ChEBI" id="CHEBI:48828"/>
    </cofactor>
</comment>
<dbReference type="InterPro" id="IPR020826">
    <property type="entry name" value="Transketolase_BS"/>
</dbReference>
<dbReference type="FunFam" id="3.40.50.920:FF:000012">
    <property type="entry name" value="Transketolase, variant 1"/>
    <property type="match status" value="1"/>
</dbReference>
<dbReference type="InterPro" id="IPR033247">
    <property type="entry name" value="Transketolase_fam"/>
</dbReference>
<dbReference type="CDD" id="cd07033">
    <property type="entry name" value="TPP_PYR_DXS_TK_like"/>
    <property type="match status" value="1"/>
</dbReference>
<dbReference type="InterPro" id="IPR005475">
    <property type="entry name" value="Transketolase-like_Pyr-bd"/>
</dbReference>
<dbReference type="InterPro" id="IPR049557">
    <property type="entry name" value="Transketolase_CS"/>
</dbReference>
<dbReference type="InterPro" id="IPR029061">
    <property type="entry name" value="THDP-binding"/>
</dbReference>
<name>A0AA38RSI3_9PEZI</name>
<dbReference type="PANTHER" id="PTHR43522:SF6">
    <property type="entry name" value="TRANSKETOLASE-LIKE PYRIMIDINE-BINDING DOMAIN-CONTAINING PROTEIN-RELATED"/>
    <property type="match status" value="1"/>
</dbReference>
<evidence type="ECO:0000256" key="4">
    <source>
        <dbReference type="ARBA" id="ARBA00007131"/>
    </source>
</evidence>
<dbReference type="InterPro" id="IPR005474">
    <property type="entry name" value="Transketolase_N"/>
</dbReference>
<accession>A0AA38RSI3</accession>
<dbReference type="Pfam" id="PF00456">
    <property type="entry name" value="Transketolase_N"/>
    <property type="match status" value="1"/>
</dbReference>
<dbReference type="GO" id="GO:0005829">
    <property type="term" value="C:cytosol"/>
    <property type="evidence" value="ECO:0007669"/>
    <property type="project" value="TreeGrafter"/>
</dbReference>
<dbReference type="SUPFAM" id="SSF52518">
    <property type="entry name" value="Thiamin diphosphate-binding fold (THDP-binding)"/>
    <property type="match status" value="2"/>
</dbReference>
<keyword evidence="13" id="KW-1185">Reference proteome</keyword>
<dbReference type="Proteomes" id="UP001174694">
    <property type="component" value="Unassembled WGS sequence"/>
</dbReference>
<evidence type="ECO:0000256" key="10">
    <source>
        <dbReference type="ARBA" id="ARBA00049473"/>
    </source>
</evidence>
<dbReference type="PROSITE" id="PS00802">
    <property type="entry name" value="TRANSKETOLASE_2"/>
    <property type="match status" value="1"/>
</dbReference>
<comment type="cofactor">
    <cofactor evidence="2">
        <name>Mg(2+)</name>
        <dbReference type="ChEBI" id="CHEBI:18420"/>
    </cofactor>
</comment>
<dbReference type="Pfam" id="PF02779">
    <property type="entry name" value="Transket_pyr"/>
    <property type="match status" value="1"/>
</dbReference>
<comment type="caution">
    <text evidence="12">The sequence shown here is derived from an EMBL/GenBank/DDBJ whole genome shotgun (WGS) entry which is preliminary data.</text>
</comment>
<evidence type="ECO:0000256" key="3">
    <source>
        <dbReference type="ARBA" id="ARBA00001964"/>
    </source>
</evidence>
<comment type="cofactor">
    <cofactor evidence="3">
        <name>thiamine diphosphate</name>
        <dbReference type="ChEBI" id="CHEBI:58937"/>
    </cofactor>
</comment>
<dbReference type="GO" id="GO:0006098">
    <property type="term" value="P:pentose-phosphate shunt"/>
    <property type="evidence" value="ECO:0007669"/>
    <property type="project" value="TreeGrafter"/>
</dbReference>
<dbReference type="GO" id="GO:0004802">
    <property type="term" value="F:transketolase activity"/>
    <property type="evidence" value="ECO:0007669"/>
    <property type="project" value="UniProtKB-EC"/>
</dbReference>
<dbReference type="GO" id="GO:0046872">
    <property type="term" value="F:metal ion binding"/>
    <property type="evidence" value="ECO:0007669"/>
    <property type="project" value="UniProtKB-KW"/>
</dbReference>
<dbReference type="FunFam" id="3.40.50.970:FF:000003">
    <property type="entry name" value="Transketolase"/>
    <property type="match status" value="1"/>
</dbReference>
<dbReference type="SMART" id="SM00861">
    <property type="entry name" value="Transket_pyr"/>
    <property type="match status" value="1"/>
</dbReference>
<evidence type="ECO:0000256" key="5">
    <source>
        <dbReference type="ARBA" id="ARBA00013152"/>
    </source>
</evidence>
<dbReference type="GO" id="GO:0005634">
    <property type="term" value="C:nucleus"/>
    <property type="evidence" value="ECO:0007669"/>
    <property type="project" value="TreeGrafter"/>
</dbReference>
<gene>
    <name evidence="12" type="ORF">NKR23_g5823</name>
</gene>
<evidence type="ECO:0000259" key="11">
    <source>
        <dbReference type="SMART" id="SM00861"/>
    </source>
</evidence>
<comment type="similarity">
    <text evidence="4">Belongs to the transketolase family.</text>
</comment>
<dbReference type="SUPFAM" id="SSF52922">
    <property type="entry name" value="TK C-terminal domain-like"/>
    <property type="match status" value="1"/>
</dbReference>
<dbReference type="InterPro" id="IPR055152">
    <property type="entry name" value="Transketolase-like_C_2"/>
</dbReference>
<dbReference type="Pfam" id="PF22613">
    <property type="entry name" value="Transketolase_C_1"/>
    <property type="match status" value="1"/>
</dbReference>
<evidence type="ECO:0000313" key="12">
    <source>
        <dbReference type="EMBL" id="KAJ9144573.1"/>
    </source>
</evidence>
<evidence type="ECO:0000256" key="8">
    <source>
        <dbReference type="ARBA" id="ARBA00022842"/>
    </source>
</evidence>
<dbReference type="AlphaFoldDB" id="A0AA38RSI3"/>
<dbReference type="EMBL" id="JANBVO010000016">
    <property type="protein sequence ID" value="KAJ9144573.1"/>
    <property type="molecule type" value="Genomic_DNA"/>
</dbReference>
<dbReference type="EC" id="2.2.1.1" evidence="5"/>
<comment type="catalytic activity">
    <reaction evidence="10">
        <text>D-sedoheptulose 7-phosphate + D-glyceraldehyde 3-phosphate = aldehydo-D-ribose 5-phosphate + D-xylulose 5-phosphate</text>
        <dbReference type="Rhea" id="RHEA:10508"/>
        <dbReference type="ChEBI" id="CHEBI:57483"/>
        <dbReference type="ChEBI" id="CHEBI:57737"/>
        <dbReference type="ChEBI" id="CHEBI:58273"/>
        <dbReference type="ChEBI" id="CHEBI:59776"/>
        <dbReference type="EC" id="2.2.1.1"/>
    </reaction>
</comment>
<dbReference type="PROSITE" id="PS00801">
    <property type="entry name" value="TRANSKETOLASE_1"/>
    <property type="match status" value="1"/>
</dbReference>
<organism evidence="12 13">
    <name type="scientific">Pleurostoma richardsiae</name>
    <dbReference type="NCBI Taxonomy" id="41990"/>
    <lineage>
        <taxon>Eukaryota</taxon>
        <taxon>Fungi</taxon>
        <taxon>Dikarya</taxon>
        <taxon>Ascomycota</taxon>
        <taxon>Pezizomycotina</taxon>
        <taxon>Sordariomycetes</taxon>
        <taxon>Sordariomycetidae</taxon>
        <taxon>Calosphaeriales</taxon>
        <taxon>Pleurostomataceae</taxon>
        <taxon>Pleurostoma</taxon>
    </lineage>
</organism>
<evidence type="ECO:0000256" key="6">
    <source>
        <dbReference type="ARBA" id="ARBA00022679"/>
    </source>
</evidence>
<dbReference type="Gene3D" id="3.40.50.920">
    <property type="match status" value="1"/>
</dbReference>
<proteinExistence type="inferred from homology"/>
<feature type="domain" description="Transketolase-like pyrimidine-binding" evidence="11">
    <location>
        <begin position="390"/>
        <end position="573"/>
    </location>
</feature>
<sequence length="722" mass="79563">MAPGVIETTYGDSKVVTNGATVSKALGRTYRELEDQGSHDIVLKSFRLLVADLCQQFNGGHPGGAIGMAAIGVALWKYVMRYAPHTPDWFNRDRFILSNGHTCLFQYCFLHLTGYKAMTFDQLKSYHSERVDALCPGHPEIEHEGIEVTTGPLGQGVANAVGMAMATKNLAATFNKPGFDVVSNHTWCMVGDACLQEGVALEAISLAGHFRLNNLTIMYDNNQITCDGSVDLTNTENINDKMRACGWNVIDVEDGCYDILAIVNAMEAAKRSDKPTFINVRTVIGLGSKVAGTAVAHGAAFGKEDVANMKRAYGFDAEQFYVIPQQVRDFFQNLPSRGDRFVKEWEQLVDKYTKEHPELGSHFRARMAGEIDPKWLKLIPSKAEFPTKATPTRASSGLVFNGIAKEIDTFMVGTADLSPSVHMSWPGQVDFQHPDLRPARGDPGNYTGRYIHYGIREHAMCAIANGLAAFAPDTIVPVTSSFFMFYLYAAPAVRMGALQKLHGIHVATHDSIGMGEDGPTHQPIELASLYRAMPNLNYIRPADSEEVAGAWIAAIQAKGKPTIISTSRHALPQLPETRRDGVLRGAYVLRENEKATLTLLGVGAELSHVVEVAARLQEQHGIQTRVVSFPCQRLFEAQPLAYRRDTLRRHSTTVIVAEPYAPNGWERYADAGACVTRFGHSLPSKAAYKYFGFDVDSLTKKVLGYLERVRADELLAREFVEL</sequence>
<reference evidence="12" key="1">
    <citation type="submission" date="2022-07" db="EMBL/GenBank/DDBJ databases">
        <title>Fungi with potential for degradation of polypropylene.</title>
        <authorList>
            <person name="Gostincar C."/>
        </authorList>
    </citation>
    <scope>NUCLEOTIDE SEQUENCE</scope>
    <source>
        <strain evidence="12">EXF-13308</strain>
    </source>
</reference>
<dbReference type="PANTHER" id="PTHR43522">
    <property type="entry name" value="TRANSKETOLASE"/>
    <property type="match status" value="1"/>
</dbReference>
<evidence type="ECO:0000313" key="13">
    <source>
        <dbReference type="Proteomes" id="UP001174694"/>
    </source>
</evidence>
<dbReference type="FunFam" id="3.40.50.970:FF:000004">
    <property type="entry name" value="Transketolase"/>
    <property type="match status" value="1"/>
</dbReference>
<dbReference type="CDD" id="cd02012">
    <property type="entry name" value="TPP_TK"/>
    <property type="match status" value="1"/>
</dbReference>
<protein>
    <recommendedName>
        <fullName evidence="5">transketolase</fullName>
        <ecNumber evidence="5">2.2.1.1</ecNumber>
    </recommendedName>
</protein>
<keyword evidence="8" id="KW-0460">Magnesium</keyword>
<keyword evidence="9" id="KW-0786">Thiamine pyrophosphate</keyword>
<dbReference type="InterPro" id="IPR009014">
    <property type="entry name" value="Transketo_C/PFOR_II"/>
</dbReference>
<evidence type="ECO:0000256" key="2">
    <source>
        <dbReference type="ARBA" id="ARBA00001946"/>
    </source>
</evidence>
<dbReference type="Gene3D" id="3.40.50.970">
    <property type="match status" value="2"/>
</dbReference>
<keyword evidence="6" id="KW-0808">Transferase</keyword>
<evidence type="ECO:0000256" key="9">
    <source>
        <dbReference type="ARBA" id="ARBA00023052"/>
    </source>
</evidence>
<keyword evidence="7" id="KW-0479">Metal-binding</keyword>